<dbReference type="AlphaFoldDB" id="A0AAD5GRQ9"/>
<dbReference type="EMBL" id="JAMZMK010006317">
    <property type="protein sequence ID" value="KAI7749638.1"/>
    <property type="molecule type" value="Genomic_DNA"/>
</dbReference>
<evidence type="ECO:0000313" key="1">
    <source>
        <dbReference type="EMBL" id="KAI7749638.1"/>
    </source>
</evidence>
<name>A0AAD5GRQ9_AMBAR</name>
<comment type="caution">
    <text evidence="1">The sequence shown here is derived from an EMBL/GenBank/DDBJ whole genome shotgun (WGS) entry which is preliminary data.</text>
</comment>
<reference evidence="1" key="1">
    <citation type="submission" date="2022-06" db="EMBL/GenBank/DDBJ databases">
        <title>Uncovering the hologenomic basis of an extraordinary plant invasion.</title>
        <authorList>
            <person name="Bieker V.C."/>
            <person name="Martin M.D."/>
            <person name="Gilbert T."/>
            <person name="Hodgins K."/>
            <person name="Battlay P."/>
            <person name="Petersen B."/>
            <person name="Wilson J."/>
        </authorList>
    </citation>
    <scope>NUCLEOTIDE SEQUENCE</scope>
    <source>
        <strain evidence="1">AA19_3_7</strain>
        <tissue evidence="1">Leaf</tissue>
    </source>
</reference>
<organism evidence="1 2">
    <name type="scientific">Ambrosia artemisiifolia</name>
    <name type="common">Common ragweed</name>
    <dbReference type="NCBI Taxonomy" id="4212"/>
    <lineage>
        <taxon>Eukaryota</taxon>
        <taxon>Viridiplantae</taxon>
        <taxon>Streptophyta</taxon>
        <taxon>Embryophyta</taxon>
        <taxon>Tracheophyta</taxon>
        <taxon>Spermatophyta</taxon>
        <taxon>Magnoliopsida</taxon>
        <taxon>eudicotyledons</taxon>
        <taxon>Gunneridae</taxon>
        <taxon>Pentapetalae</taxon>
        <taxon>asterids</taxon>
        <taxon>campanulids</taxon>
        <taxon>Asterales</taxon>
        <taxon>Asteraceae</taxon>
        <taxon>Asteroideae</taxon>
        <taxon>Heliantheae alliance</taxon>
        <taxon>Heliantheae</taxon>
        <taxon>Ambrosia</taxon>
    </lineage>
</organism>
<keyword evidence="2" id="KW-1185">Reference proteome</keyword>
<sequence>MPPPVQNPFMVPQTMISPLHIGTTSPTIHNRLPVNTTVPFNDPHNVLLAQPAGVQHINMDMYNNMVEFYRQQVN</sequence>
<dbReference type="Proteomes" id="UP001206925">
    <property type="component" value="Unassembled WGS sequence"/>
</dbReference>
<gene>
    <name evidence="1" type="ORF">M8C21_016621</name>
</gene>
<accession>A0AAD5GRQ9</accession>
<protein>
    <submittedName>
        <fullName evidence="1">Uncharacterized protein</fullName>
    </submittedName>
</protein>
<proteinExistence type="predicted"/>
<evidence type="ECO:0000313" key="2">
    <source>
        <dbReference type="Proteomes" id="UP001206925"/>
    </source>
</evidence>